<feature type="domain" description="DUF5753" evidence="1">
    <location>
        <begin position="103"/>
        <end position="277"/>
    </location>
</feature>
<evidence type="ECO:0000259" key="1">
    <source>
        <dbReference type="Pfam" id="PF19054"/>
    </source>
</evidence>
<dbReference type="Proteomes" id="UP000805614">
    <property type="component" value="Unassembled WGS sequence"/>
</dbReference>
<sequence>MGDSRRSPTVRRRRLGIELRKLREAAEMSALDVTRSLEWSPGKVTRLEKAQAVKPMVVDTRLLLDLYGVPKDDPRYEELVTLTREARQRGWWISYKDVLDDPYAEFEAGAEKIHTYELANIPGLLQTPAYAAAVYRGALIRESVEIERRVQLRMERQAILHADNPPYLWAVIDEAAILRPFGTAEDRREQLQHLIATERLEHVTVQVLPMEVGPHPGMTGPFVILDFPDNDPSLVYIETHPNSLYLEEREEIQRYSVVFQNLLAMALSPDATIAHLSRLIDQLK</sequence>
<organism evidence="2 3">
    <name type="scientific">Actinomadura alba</name>
    <dbReference type="NCBI Taxonomy" id="406431"/>
    <lineage>
        <taxon>Bacteria</taxon>
        <taxon>Bacillati</taxon>
        <taxon>Actinomycetota</taxon>
        <taxon>Actinomycetes</taxon>
        <taxon>Streptosporangiales</taxon>
        <taxon>Thermomonosporaceae</taxon>
        <taxon>Actinomadura</taxon>
    </lineage>
</organism>
<protein>
    <submittedName>
        <fullName evidence="2">Helix-turn-helix domain-containing protein</fullName>
    </submittedName>
</protein>
<comment type="caution">
    <text evidence="2">The sequence shown here is derived from an EMBL/GenBank/DDBJ whole genome shotgun (WGS) entry which is preliminary data.</text>
</comment>
<name>A0ABR7LNB7_9ACTN</name>
<evidence type="ECO:0000313" key="3">
    <source>
        <dbReference type="Proteomes" id="UP000805614"/>
    </source>
</evidence>
<evidence type="ECO:0000313" key="2">
    <source>
        <dbReference type="EMBL" id="MBC6466326.1"/>
    </source>
</evidence>
<dbReference type="EMBL" id="JABVEC010000007">
    <property type="protein sequence ID" value="MBC6466326.1"/>
    <property type="molecule type" value="Genomic_DNA"/>
</dbReference>
<dbReference type="Pfam" id="PF13560">
    <property type="entry name" value="HTH_31"/>
    <property type="match status" value="1"/>
</dbReference>
<reference evidence="2 3" key="1">
    <citation type="submission" date="2020-06" db="EMBL/GenBank/DDBJ databases">
        <title>Actinomadura xiongansis sp. nov., isolated from soil of Baiyangdian.</title>
        <authorList>
            <person name="Zhang X."/>
        </authorList>
    </citation>
    <scope>NUCLEOTIDE SEQUENCE [LARGE SCALE GENOMIC DNA]</scope>
    <source>
        <strain evidence="2 3">HBUM206468</strain>
    </source>
</reference>
<gene>
    <name evidence="2" type="ORF">HKK74_12550</name>
</gene>
<keyword evidence="3" id="KW-1185">Reference proteome</keyword>
<proteinExistence type="predicted"/>
<dbReference type="InterPro" id="IPR043917">
    <property type="entry name" value="DUF5753"/>
</dbReference>
<accession>A0ABR7LNB7</accession>
<dbReference type="Pfam" id="PF19054">
    <property type="entry name" value="DUF5753"/>
    <property type="match status" value="1"/>
</dbReference>